<dbReference type="RefSeq" id="WP_010366129.1">
    <property type="nucleotide sequence ID" value="NZ_AKBN02000002.1"/>
</dbReference>
<dbReference type="EMBL" id="AKBN01000328">
    <property type="protein sequence ID" value="KFA02972.1"/>
    <property type="molecule type" value="Genomic_DNA"/>
</dbReference>
<gene>
    <name evidence="1" type="ORF">A11K_0106400</name>
</gene>
<evidence type="ECO:0000313" key="1">
    <source>
        <dbReference type="EMBL" id="KFA02972.1"/>
    </source>
</evidence>
<sequence>MNTIAQAHPLPATIPDYLLQLRQALSGADPAMIQDALYDAEEYLRAELAEQNGKSEAEVIAGVASSYGAPEEVAEIYRETEVTVTRALRPPVPPKRASWIGAFFGVAADPRTYGALFYMLLSLLTGVFYFTWVVTGASLSIGLMILIIGVPLLVLFFGSVRVLSLVEGRVVETLLDVRMPRRPPHPGLQGGWLQRIGAMFTDVRTWSTMLYFLLMLPLGVIYFTVFCTLLSLSLGLAASPRARLFDNAAVLTWDGVDMASGWLTLPLFAVGVLLLFVTLHVARAFGKLHGMFAKQLLVRSGEAGA</sequence>
<reference evidence="1" key="1">
    <citation type="submission" date="2012-05" db="EMBL/GenBank/DDBJ databases">
        <authorList>
            <person name="Studholme D.J."/>
            <person name="Wasukira A."/>
            <person name="Grant M."/>
        </authorList>
    </citation>
    <scope>NUCLEOTIDE SEQUENCE [LARGE SCALE GENOMIC DNA]</scope>
    <source>
        <strain evidence="1">NCPPB 890</strain>
    </source>
</reference>
<proteinExistence type="predicted"/>
<organism evidence="1">
    <name type="scientific">Xanthomonas vasicola pv. vasculorum NCPPB 890</name>
    <dbReference type="NCBI Taxonomy" id="1184265"/>
    <lineage>
        <taxon>Bacteria</taxon>
        <taxon>Pseudomonadati</taxon>
        <taxon>Pseudomonadota</taxon>
        <taxon>Gammaproteobacteria</taxon>
        <taxon>Lysobacterales</taxon>
        <taxon>Lysobacteraceae</taxon>
        <taxon>Xanthomonas</taxon>
    </lineage>
</organism>
<dbReference type="Pfam" id="PF13796">
    <property type="entry name" value="Sensor"/>
    <property type="match status" value="1"/>
</dbReference>
<dbReference type="InterPro" id="IPR025828">
    <property type="entry name" value="Put_sensor_dom"/>
</dbReference>
<protein>
    <submittedName>
        <fullName evidence="1">Membrane protein</fullName>
    </submittedName>
</protein>
<comment type="caution">
    <text evidence="1">The sequence shown here is derived from an EMBL/GenBank/DDBJ whole genome shotgun (WGS) entry which is preliminary data.</text>
</comment>
<accession>A0A836P5B7</accession>
<dbReference type="AlphaFoldDB" id="A0A836P5B7"/>
<name>A0A836P5B7_XANVA</name>